<dbReference type="InterPro" id="IPR036318">
    <property type="entry name" value="FAD-bd_PCMH-like_sf"/>
</dbReference>
<feature type="region of interest" description="Disordered" evidence="8">
    <location>
        <begin position="26"/>
        <end position="49"/>
    </location>
</feature>
<dbReference type="InterPro" id="IPR016166">
    <property type="entry name" value="FAD-bd_PCMH"/>
</dbReference>
<gene>
    <name evidence="10" type="primary">DLD1_2</name>
    <name evidence="10" type="ORF">N0V91_003282</name>
</gene>
<protein>
    <recommendedName>
        <fullName evidence="6">D-lactate dehydrogenase (cytochrome)</fullName>
        <ecNumber evidence="6">1.1.2.4</ecNumber>
    </recommendedName>
</protein>
<dbReference type="Gene3D" id="1.10.45.10">
    <property type="entry name" value="Vanillyl-alcohol Oxidase, Chain A, domain 4"/>
    <property type="match status" value="1"/>
</dbReference>
<evidence type="ECO:0000259" key="9">
    <source>
        <dbReference type="PROSITE" id="PS51387"/>
    </source>
</evidence>
<keyword evidence="3" id="KW-0285">Flavoprotein</keyword>
<evidence type="ECO:0000256" key="7">
    <source>
        <dbReference type="ARBA" id="ARBA00051436"/>
    </source>
</evidence>
<dbReference type="InterPro" id="IPR016164">
    <property type="entry name" value="FAD-linked_Oxase-like_C"/>
</dbReference>
<sequence length="494" mass="53433">MPHHFETSPESIVNLISSLSSHNIDHSTDPAVRASKANTPHSPVPAHETPVTVFFPRSTRDVSTILKACNQRRVAVTSFSGGTSFGGALTSTRGGVCVSFERMVSIIALHEDDLDVVVQPGLGWVELNEQLKSKGVFFPVDPAPGASIGGMVAMSCSGTNAYRYGTMKEWVVSLTAVLADGSVVRTHRRPRKSAAGYDLTHLVIGSEGTLALVTEATLRLAVLPQNLHVGLVTFETFQQGVDIVVALQRAGHQLEALELADGPQVHCINYSKLARVELAERPTLWLKFAGPSLQLVKDQIETVKALCEEQKALTYEITSHKARIDILWDARKCIGRALVMMKKDPTDLFMHSDCAVPISNLAALVEGTQKLIQEANEARQASSTVPQQPWFCANVGHVGDGNVHSSIICPAADKPRVDGLLQKVARLALSLEGTITGEHGVGLKQRDALVDEVGFEGIEMMRRVKSALDPRGILNPDKVFRLGQDEAFIGKAKI</sequence>
<evidence type="ECO:0000256" key="4">
    <source>
        <dbReference type="ARBA" id="ARBA00022827"/>
    </source>
</evidence>
<dbReference type="OrthoDB" id="7786253at2759"/>
<evidence type="ECO:0000256" key="8">
    <source>
        <dbReference type="SAM" id="MobiDB-lite"/>
    </source>
</evidence>
<organism evidence="10 11">
    <name type="scientific">Didymella pomorum</name>
    <dbReference type="NCBI Taxonomy" id="749634"/>
    <lineage>
        <taxon>Eukaryota</taxon>
        <taxon>Fungi</taxon>
        <taxon>Dikarya</taxon>
        <taxon>Ascomycota</taxon>
        <taxon>Pezizomycotina</taxon>
        <taxon>Dothideomycetes</taxon>
        <taxon>Pleosporomycetidae</taxon>
        <taxon>Pleosporales</taxon>
        <taxon>Pleosporineae</taxon>
        <taxon>Didymellaceae</taxon>
        <taxon>Didymella</taxon>
    </lineage>
</organism>
<dbReference type="GO" id="GO:0005739">
    <property type="term" value="C:mitochondrion"/>
    <property type="evidence" value="ECO:0007669"/>
    <property type="project" value="TreeGrafter"/>
</dbReference>
<evidence type="ECO:0000313" key="10">
    <source>
        <dbReference type="EMBL" id="KAJ4408278.1"/>
    </source>
</evidence>
<evidence type="ECO:0000256" key="6">
    <source>
        <dbReference type="ARBA" id="ARBA00038897"/>
    </source>
</evidence>
<evidence type="ECO:0000256" key="3">
    <source>
        <dbReference type="ARBA" id="ARBA00022630"/>
    </source>
</evidence>
<dbReference type="FunFam" id="3.30.70.2740:FF:000001">
    <property type="entry name" value="D-lactate dehydrogenase mitochondrial"/>
    <property type="match status" value="1"/>
</dbReference>
<comment type="caution">
    <text evidence="10">The sequence shown here is derived from an EMBL/GenBank/DDBJ whole genome shotgun (WGS) entry which is preliminary data.</text>
</comment>
<dbReference type="GO" id="GO:0004458">
    <property type="term" value="F:D-lactate dehydrogenase (cytochrome) activity"/>
    <property type="evidence" value="ECO:0007669"/>
    <property type="project" value="UniProtKB-EC"/>
</dbReference>
<dbReference type="Gene3D" id="3.30.70.2740">
    <property type="match status" value="1"/>
</dbReference>
<keyword evidence="4" id="KW-0274">FAD</keyword>
<dbReference type="SUPFAM" id="SSF55103">
    <property type="entry name" value="FAD-linked oxidases, C-terminal domain"/>
    <property type="match status" value="1"/>
</dbReference>
<dbReference type="Pfam" id="PF01565">
    <property type="entry name" value="FAD_binding_4"/>
    <property type="match status" value="1"/>
</dbReference>
<dbReference type="GO" id="GO:0008720">
    <property type="term" value="F:D-lactate dehydrogenase (NAD+) activity"/>
    <property type="evidence" value="ECO:0007669"/>
    <property type="project" value="TreeGrafter"/>
</dbReference>
<dbReference type="GO" id="GO:1903457">
    <property type="term" value="P:lactate catabolic process"/>
    <property type="evidence" value="ECO:0007669"/>
    <property type="project" value="TreeGrafter"/>
</dbReference>
<dbReference type="Gene3D" id="3.30.465.10">
    <property type="match status" value="1"/>
</dbReference>
<dbReference type="FunFam" id="3.30.465.10:FF:000016">
    <property type="entry name" value="probable D-lactate dehydrogenase, mitochondrial"/>
    <property type="match status" value="1"/>
</dbReference>
<dbReference type="AlphaFoldDB" id="A0A9W8ZIL2"/>
<feature type="domain" description="FAD-binding PCMH-type" evidence="9">
    <location>
        <begin position="46"/>
        <end position="223"/>
    </location>
</feature>
<dbReference type="InterPro" id="IPR016171">
    <property type="entry name" value="Vanillyl_alc_oxidase_C-sub2"/>
</dbReference>
<name>A0A9W8ZIL2_9PLEO</name>
<proteinExistence type="inferred from homology"/>
<evidence type="ECO:0000256" key="1">
    <source>
        <dbReference type="ARBA" id="ARBA00001974"/>
    </source>
</evidence>
<evidence type="ECO:0000313" key="11">
    <source>
        <dbReference type="Proteomes" id="UP001140510"/>
    </source>
</evidence>
<dbReference type="PANTHER" id="PTHR11748:SF116">
    <property type="entry name" value="D-LACTATE DEHYDROGENASE (CYTOCHROME) (AFU_ORTHOLOGUE AFUA_7G02560)"/>
    <property type="match status" value="1"/>
</dbReference>
<dbReference type="InterPro" id="IPR006094">
    <property type="entry name" value="Oxid_FAD_bind_N"/>
</dbReference>
<reference evidence="10" key="1">
    <citation type="submission" date="2022-10" db="EMBL/GenBank/DDBJ databases">
        <title>Tapping the CABI collections for fungal endophytes: first genome assemblies for Collariella, Neodidymelliopsis, Ascochyta clinopodiicola, Didymella pomorum, Didymosphaeria variabile, Neocosmospora piperis and Neocucurbitaria cava.</title>
        <authorList>
            <person name="Hill R."/>
        </authorList>
    </citation>
    <scope>NUCLEOTIDE SEQUENCE</scope>
    <source>
        <strain evidence="10">IMI 355091</strain>
    </source>
</reference>
<evidence type="ECO:0000256" key="2">
    <source>
        <dbReference type="ARBA" id="ARBA00008000"/>
    </source>
</evidence>
<dbReference type="EMBL" id="JAPEVA010000016">
    <property type="protein sequence ID" value="KAJ4408278.1"/>
    <property type="molecule type" value="Genomic_DNA"/>
</dbReference>
<dbReference type="FunFam" id="1.10.45.10:FF:000001">
    <property type="entry name" value="D-lactate dehydrogenase mitochondrial"/>
    <property type="match status" value="1"/>
</dbReference>
<keyword evidence="5 10" id="KW-0560">Oxidoreductase</keyword>
<dbReference type="InterPro" id="IPR004113">
    <property type="entry name" value="FAD-bd_oxidored_4_C"/>
</dbReference>
<dbReference type="Proteomes" id="UP001140510">
    <property type="component" value="Unassembled WGS sequence"/>
</dbReference>
<dbReference type="InterPro" id="IPR016169">
    <property type="entry name" value="FAD-bd_PCMH_sub2"/>
</dbReference>
<dbReference type="EC" id="1.1.2.4" evidence="6"/>
<evidence type="ECO:0000256" key="5">
    <source>
        <dbReference type="ARBA" id="ARBA00023002"/>
    </source>
</evidence>
<dbReference type="GO" id="GO:0071949">
    <property type="term" value="F:FAD binding"/>
    <property type="evidence" value="ECO:0007669"/>
    <property type="project" value="InterPro"/>
</dbReference>
<dbReference type="PROSITE" id="PS51387">
    <property type="entry name" value="FAD_PCMH"/>
    <property type="match status" value="1"/>
</dbReference>
<comment type="catalytic activity">
    <reaction evidence="7">
        <text>(R)-lactate + 2 Fe(III)-[cytochrome c] = 2 Fe(II)-[cytochrome c] + pyruvate + 2 H(+)</text>
        <dbReference type="Rhea" id="RHEA:13521"/>
        <dbReference type="Rhea" id="RHEA-COMP:10350"/>
        <dbReference type="Rhea" id="RHEA-COMP:14399"/>
        <dbReference type="ChEBI" id="CHEBI:15361"/>
        <dbReference type="ChEBI" id="CHEBI:15378"/>
        <dbReference type="ChEBI" id="CHEBI:16004"/>
        <dbReference type="ChEBI" id="CHEBI:29033"/>
        <dbReference type="ChEBI" id="CHEBI:29034"/>
        <dbReference type="EC" id="1.1.2.4"/>
    </reaction>
</comment>
<comment type="cofactor">
    <cofactor evidence="1">
        <name>FAD</name>
        <dbReference type="ChEBI" id="CHEBI:57692"/>
    </cofactor>
</comment>
<comment type="similarity">
    <text evidence="2">Belongs to the FAD-binding oxidoreductase/transferase type 4 family.</text>
</comment>
<keyword evidence="11" id="KW-1185">Reference proteome</keyword>
<dbReference type="PANTHER" id="PTHR11748">
    <property type="entry name" value="D-LACTATE DEHYDROGENASE"/>
    <property type="match status" value="1"/>
</dbReference>
<dbReference type="SUPFAM" id="SSF56176">
    <property type="entry name" value="FAD-binding/transporter-associated domain-like"/>
    <property type="match status" value="1"/>
</dbReference>
<dbReference type="Pfam" id="PF02913">
    <property type="entry name" value="FAD-oxidase_C"/>
    <property type="match status" value="1"/>
</dbReference>
<accession>A0A9W8ZIL2</accession>